<reference evidence="2 3" key="1">
    <citation type="submission" date="2024-01" db="EMBL/GenBank/DDBJ databases">
        <title>The genomes of 5 underutilized Papilionoideae crops provide insights into root nodulation and disease resistanc.</title>
        <authorList>
            <person name="Jiang F."/>
        </authorList>
    </citation>
    <scope>NUCLEOTIDE SEQUENCE [LARGE SCALE GENOMIC DNA]</scope>
    <source>
        <strain evidence="2">JINMINGXINNONG_FW02</strain>
        <tissue evidence="2">Leaves</tissue>
    </source>
</reference>
<accession>A0AAN9M2W2</accession>
<name>A0AAN9M2W2_PHACN</name>
<keyword evidence="3" id="KW-1185">Reference proteome</keyword>
<dbReference type="AlphaFoldDB" id="A0AAN9M2W2"/>
<proteinExistence type="predicted"/>
<comment type="caution">
    <text evidence="2">The sequence shown here is derived from an EMBL/GenBank/DDBJ whole genome shotgun (WGS) entry which is preliminary data.</text>
</comment>
<protein>
    <submittedName>
        <fullName evidence="2">Uncharacterized protein</fullName>
    </submittedName>
</protein>
<feature type="compositionally biased region" description="Polar residues" evidence="1">
    <location>
        <begin position="38"/>
        <end position="58"/>
    </location>
</feature>
<feature type="region of interest" description="Disordered" evidence="1">
    <location>
        <begin position="38"/>
        <end position="65"/>
    </location>
</feature>
<gene>
    <name evidence="2" type="ORF">VNO80_21687</name>
</gene>
<sequence>MSGMLPGVECARRRRLHNSSSRDFVTRSSLCLYTTRNLQSPASSSSQLERNTVNQANPDENLGGAALEAKRRLDEKFAAHLAAENRAQSKSLFQYFAAATQSKLR</sequence>
<evidence type="ECO:0000256" key="1">
    <source>
        <dbReference type="SAM" id="MobiDB-lite"/>
    </source>
</evidence>
<evidence type="ECO:0000313" key="3">
    <source>
        <dbReference type="Proteomes" id="UP001374584"/>
    </source>
</evidence>
<dbReference type="Proteomes" id="UP001374584">
    <property type="component" value="Unassembled WGS sequence"/>
</dbReference>
<evidence type="ECO:0000313" key="2">
    <source>
        <dbReference type="EMBL" id="KAK7347160.1"/>
    </source>
</evidence>
<organism evidence="2 3">
    <name type="scientific">Phaseolus coccineus</name>
    <name type="common">Scarlet runner bean</name>
    <name type="synonym">Phaseolus multiflorus</name>
    <dbReference type="NCBI Taxonomy" id="3886"/>
    <lineage>
        <taxon>Eukaryota</taxon>
        <taxon>Viridiplantae</taxon>
        <taxon>Streptophyta</taxon>
        <taxon>Embryophyta</taxon>
        <taxon>Tracheophyta</taxon>
        <taxon>Spermatophyta</taxon>
        <taxon>Magnoliopsida</taxon>
        <taxon>eudicotyledons</taxon>
        <taxon>Gunneridae</taxon>
        <taxon>Pentapetalae</taxon>
        <taxon>rosids</taxon>
        <taxon>fabids</taxon>
        <taxon>Fabales</taxon>
        <taxon>Fabaceae</taxon>
        <taxon>Papilionoideae</taxon>
        <taxon>50 kb inversion clade</taxon>
        <taxon>NPAAA clade</taxon>
        <taxon>indigoferoid/millettioid clade</taxon>
        <taxon>Phaseoleae</taxon>
        <taxon>Phaseolus</taxon>
    </lineage>
</organism>
<dbReference type="EMBL" id="JAYMYR010000008">
    <property type="protein sequence ID" value="KAK7347160.1"/>
    <property type="molecule type" value="Genomic_DNA"/>
</dbReference>